<keyword evidence="3" id="KW-1185">Reference proteome</keyword>
<dbReference type="EMBL" id="BGZK01000409">
    <property type="protein sequence ID" value="GBP41997.1"/>
    <property type="molecule type" value="Genomic_DNA"/>
</dbReference>
<name>A0A4C1VVX2_EUMVA</name>
<evidence type="ECO:0000256" key="1">
    <source>
        <dbReference type="SAM" id="MobiDB-lite"/>
    </source>
</evidence>
<reference evidence="2 3" key="1">
    <citation type="journal article" date="2019" name="Commun. Biol.">
        <title>The bagworm genome reveals a unique fibroin gene that provides high tensile strength.</title>
        <authorList>
            <person name="Kono N."/>
            <person name="Nakamura H."/>
            <person name="Ohtoshi R."/>
            <person name="Tomita M."/>
            <person name="Numata K."/>
            <person name="Arakawa K."/>
        </authorList>
    </citation>
    <scope>NUCLEOTIDE SEQUENCE [LARGE SCALE GENOMIC DNA]</scope>
</reference>
<gene>
    <name evidence="2" type="ORF">EVAR_33801_1</name>
</gene>
<evidence type="ECO:0000313" key="3">
    <source>
        <dbReference type="Proteomes" id="UP000299102"/>
    </source>
</evidence>
<organism evidence="2 3">
    <name type="scientific">Eumeta variegata</name>
    <name type="common">Bagworm moth</name>
    <name type="synonym">Eumeta japonica</name>
    <dbReference type="NCBI Taxonomy" id="151549"/>
    <lineage>
        <taxon>Eukaryota</taxon>
        <taxon>Metazoa</taxon>
        <taxon>Ecdysozoa</taxon>
        <taxon>Arthropoda</taxon>
        <taxon>Hexapoda</taxon>
        <taxon>Insecta</taxon>
        <taxon>Pterygota</taxon>
        <taxon>Neoptera</taxon>
        <taxon>Endopterygota</taxon>
        <taxon>Lepidoptera</taxon>
        <taxon>Glossata</taxon>
        <taxon>Ditrysia</taxon>
        <taxon>Tineoidea</taxon>
        <taxon>Psychidae</taxon>
        <taxon>Oiketicinae</taxon>
        <taxon>Eumeta</taxon>
    </lineage>
</organism>
<dbReference type="STRING" id="151549.A0A4C1VVX2"/>
<proteinExistence type="predicted"/>
<dbReference type="Proteomes" id="UP000299102">
    <property type="component" value="Unassembled WGS sequence"/>
</dbReference>
<dbReference type="AlphaFoldDB" id="A0A4C1VVX2"/>
<sequence length="139" mass="15589">MYRLYAEFRRSRASLSTVSFTGQPKQRQRLKTSLIVMDRNHFEPQDIYNVDETGVSTIQKPDRVVTRCGTRQVGALTSAERGTLVTLAFAANALGNVIPPMFVFPRIRCQEHFIRDGPLGSVGAGNQSPDNHSSHKHYL</sequence>
<comment type="caution">
    <text evidence="2">The sequence shown here is derived from an EMBL/GenBank/DDBJ whole genome shotgun (WGS) entry which is preliminary data.</text>
</comment>
<feature type="region of interest" description="Disordered" evidence="1">
    <location>
        <begin position="120"/>
        <end position="139"/>
    </location>
</feature>
<evidence type="ECO:0008006" key="4">
    <source>
        <dbReference type="Google" id="ProtNLM"/>
    </source>
</evidence>
<accession>A0A4C1VVX2</accession>
<evidence type="ECO:0000313" key="2">
    <source>
        <dbReference type="EMBL" id="GBP41997.1"/>
    </source>
</evidence>
<dbReference type="OrthoDB" id="4327074at2759"/>
<protein>
    <recommendedName>
        <fullName evidence="4">DDE-1 domain-containing protein</fullName>
    </recommendedName>
</protein>